<dbReference type="Gene3D" id="3.30.1150.10">
    <property type="match status" value="1"/>
</dbReference>
<keyword evidence="6" id="KW-0732">Signal</keyword>
<gene>
    <name evidence="8" type="ORF">N5K24_20095</name>
</gene>
<dbReference type="InterPro" id="IPR006260">
    <property type="entry name" value="TonB/TolA_C"/>
</dbReference>
<evidence type="ECO:0000256" key="3">
    <source>
        <dbReference type="ARBA" id="ARBA00022989"/>
    </source>
</evidence>
<name>A0AA43B279_9BURK</name>
<comment type="caution">
    <text evidence="8">The sequence shown here is derived from an EMBL/GenBank/DDBJ whole genome shotgun (WGS) entry which is preliminary data.</text>
</comment>
<proteinExistence type="predicted"/>
<dbReference type="PROSITE" id="PS52015">
    <property type="entry name" value="TONB_CTD"/>
    <property type="match status" value="1"/>
</dbReference>
<sequence>MSWRFRASLIAALALCLPLPLLASTLTTQAEWHTAIRQQLQRKIEAPPQIHEANADLNVQVRIVILPSGVIDTVTLARSSGNVAVDNATLAMIRRGGKLPAFTPDMAPDKQIVMLPVRYVVEKSDIAPPPSPPPLVKQTRKNAPD</sequence>
<keyword evidence="3" id="KW-1133">Transmembrane helix</keyword>
<comment type="subcellular location">
    <subcellularLocation>
        <location evidence="1">Membrane</location>
        <topology evidence="1">Single-pass membrane protein</topology>
    </subcellularLocation>
</comment>
<evidence type="ECO:0000313" key="8">
    <source>
        <dbReference type="EMBL" id="MDH2052715.1"/>
    </source>
</evidence>
<dbReference type="AlphaFoldDB" id="A0AA43B279"/>
<dbReference type="RefSeq" id="WP_280028208.1">
    <property type="nucleotide sequence ID" value="NZ_JAOCKG010000009.1"/>
</dbReference>
<dbReference type="NCBIfam" id="TIGR01352">
    <property type="entry name" value="tonB_Cterm"/>
    <property type="match status" value="1"/>
</dbReference>
<organism evidence="8 9">
    <name type="scientific">Achromobacter marplatensis</name>
    <dbReference type="NCBI Taxonomy" id="470868"/>
    <lineage>
        <taxon>Bacteria</taxon>
        <taxon>Pseudomonadati</taxon>
        <taxon>Pseudomonadota</taxon>
        <taxon>Betaproteobacteria</taxon>
        <taxon>Burkholderiales</taxon>
        <taxon>Alcaligenaceae</taxon>
        <taxon>Achromobacter</taxon>
    </lineage>
</organism>
<keyword evidence="2" id="KW-0812">Transmembrane</keyword>
<feature type="signal peptide" evidence="6">
    <location>
        <begin position="1"/>
        <end position="23"/>
    </location>
</feature>
<evidence type="ECO:0000256" key="6">
    <source>
        <dbReference type="SAM" id="SignalP"/>
    </source>
</evidence>
<feature type="region of interest" description="Disordered" evidence="5">
    <location>
        <begin position="124"/>
        <end position="145"/>
    </location>
</feature>
<evidence type="ECO:0000256" key="1">
    <source>
        <dbReference type="ARBA" id="ARBA00004167"/>
    </source>
</evidence>
<dbReference type="SUPFAM" id="SSF74653">
    <property type="entry name" value="TolA/TonB C-terminal domain"/>
    <property type="match status" value="1"/>
</dbReference>
<keyword evidence="4" id="KW-0472">Membrane</keyword>
<dbReference type="GO" id="GO:0016020">
    <property type="term" value="C:membrane"/>
    <property type="evidence" value="ECO:0007669"/>
    <property type="project" value="UniProtKB-SubCell"/>
</dbReference>
<feature type="chain" id="PRO_5041217045" evidence="6">
    <location>
        <begin position="24"/>
        <end position="145"/>
    </location>
</feature>
<dbReference type="EMBL" id="JAOCKG010000009">
    <property type="protein sequence ID" value="MDH2052715.1"/>
    <property type="molecule type" value="Genomic_DNA"/>
</dbReference>
<evidence type="ECO:0000256" key="5">
    <source>
        <dbReference type="SAM" id="MobiDB-lite"/>
    </source>
</evidence>
<feature type="domain" description="TonB C-terminal" evidence="7">
    <location>
        <begin position="31"/>
        <end position="128"/>
    </location>
</feature>
<dbReference type="Pfam" id="PF13103">
    <property type="entry name" value="TonB_2"/>
    <property type="match status" value="1"/>
</dbReference>
<accession>A0AA43B279</accession>
<protein>
    <submittedName>
        <fullName evidence="8">Energy transducer TonB</fullName>
    </submittedName>
</protein>
<reference evidence="8" key="1">
    <citation type="submission" date="2022-09" db="EMBL/GenBank/DDBJ databases">
        <title>Intensive care unit water sources are persistently colonized with multi-drug resistant bacteria and are the site of extensive horizontal gene transfer of antibiotic resistance genes.</title>
        <authorList>
            <person name="Diorio-Toth L."/>
        </authorList>
    </citation>
    <scope>NUCLEOTIDE SEQUENCE</scope>
    <source>
        <strain evidence="8">GD03676</strain>
    </source>
</reference>
<dbReference type="GO" id="GO:0055085">
    <property type="term" value="P:transmembrane transport"/>
    <property type="evidence" value="ECO:0007669"/>
    <property type="project" value="InterPro"/>
</dbReference>
<dbReference type="InterPro" id="IPR037682">
    <property type="entry name" value="TonB_C"/>
</dbReference>
<evidence type="ECO:0000259" key="7">
    <source>
        <dbReference type="PROSITE" id="PS52015"/>
    </source>
</evidence>
<evidence type="ECO:0000256" key="4">
    <source>
        <dbReference type="ARBA" id="ARBA00023136"/>
    </source>
</evidence>
<evidence type="ECO:0000256" key="2">
    <source>
        <dbReference type="ARBA" id="ARBA00022692"/>
    </source>
</evidence>
<dbReference type="Proteomes" id="UP001161276">
    <property type="component" value="Unassembled WGS sequence"/>
</dbReference>
<evidence type="ECO:0000313" key="9">
    <source>
        <dbReference type="Proteomes" id="UP001161276"/>
    </source>
</evidence>